<evidence type="ECO:0000256" key="4">
    <source>
        <dbReference type="SAM" id="MobiDB-lite"/>
    </source>
</evidence>
<reference evidence="6 7" key="2">
    <citation type="journal article" date="2013" name="Genome Biol. Evol.">
        <title>Genome sequencing of Giardia lamblia genotypes A2 and B isolates (DH and GS) and comparative analysis with the genomes of genotypes A1 and E (WB and Pig).</title>
        <authorList>
            <person name="Adam R.D."/>
            <person name="Dahlstrom E.W."/>
            <person name="Martens C.A."/>
            <person name="Bruno D.P."/>
            <person name="Barbian K.D."/>
            <person name="Ricklefs S.M."/>
            <person name="Hernandez M.M."/>
            <person name="Narla N.P."/>
            <person name="Patel R.B."/>
            <person name="Porcella S.F."/>
            <person name="Nash T.E."/>
        </authorList>
    </citation>
    <scope>NUCLEOTIDE SEQUENCE [LARGE SCALE GENOMIC DNA]</scope>
    <source>
        <strain evidence="6 7">GS</strain>
    </source>
</reference>
<feature type="domain" description="tRNA intron endonuclease catalytic" evidence="5">
    <location>
        <begin position="68"/>
        <end position="136"/>
    </location>
</feature>
<evidence type="ECO:0000313" key="6">
    <source>
        <dbReference type="EMBL" id="ESU43735.1"/>
    </source>
</evidence>
<reference evidence="7" key="1">
    <citation type="submission" date="2012-02" db="EMBL/GenBank/DDBJ databases">
        <title>Genome sequencing of Giardia lamblia Genotypes A2 and B isolates (DH and GS) and comparative analysis with the genomes of Genotypes A1 and E (WB and Pig).</title>
        <authorList>
            <person name="Adam R."/>
            <person name="Dahlstrom E."/>
            <person name="Martens C."/>
            <person name="Bruno D."/>
            <person name="Barbian K."/>
            <person name="Porcella S.F."/>
            <person name="Nash T."/>
        </authorList>
    </citation>
    <scope>NUCLEOTIDE SEQUENCE</scope>
    <source>
        <strain evidence="7">GS</strain>
    </source>
</reference>
<dbReference type="SUPFAM" id="SSF53032">
    <property type="entry name" value="tRNA-intron endonuclease catalytic domain-like"/>
    <property type="match status" value="1"/>
</dbReference>
<name>V6U3A9_GIAIN</name>
<evidence type="ECO:0000256" key="1">
    <source>
        <dbReference type="ARBA" id="ARBA00008078"/>
    </source>
</evidence>
<dbReference type="Gene3D" id="3.40.1350.10">
    <property type="match status" value="1"/>
</dbReference>
<dbReference type="VEuPathDB" id="GiardiaDB:DHA2_154563"/>
<dbReference type="EC" id="4.6.1.16" evidence="2"/>
<proteinExistence type="inferred from homology"/>
<dbReference type="VEuPathDB" id="GiardiaDB:GL50803_0011716"/>
<evidence type="ECO:0000256" key="3">
    <source>
        <dbReference type="ARBA" id="ARBA00034031"/>
    </source>
</evidence>
<dbReference type="Proteomes" id="UP000018040">
    <property type="component" value="Unassembled WGS sequence"/>
</dbReference>
<dbReference type="AlphaFoldDB" id="V6U3A9"/>
<dbReference type="InterPro" id="IPR036167">
    <property type="entry name" value="tRNA_intron_Endo_cat-like_sf"/>
</dbReference>
<protein>
    <recommendedName>
        <fullName evidence="2">tRNA-intron lyase</fullName>
        <ecNumber evidence="2">4.6.1.16</ecNumber>
    </recommendedName>
</protein>
<organism evidence="6 7">
    <name type="scientific">Giardia intestinalis</name>
    <name type="common">Giardia lamblia</name>
    <dbReference type="NCBI Taxonomy" id="5741"/>
    <lineage>
        <taxon>Eukaryota</taxon>
        <taxon>Metamonada</taxon>
        <taxon>Diplomonadida</taxon>
        <taxon>Hexamitidae</taxon>
        <taxon>Giardiinae</taxon>
        <taxon>Giardia</taxon>
    </lineage>
</organism>
<dbReference type="GO" id="GO:0006388">
    <property type="term" value="P:tRNA splicing, via endonucleolytic cleavage and ligation"/>
    <property type="evidence" value="ECO:0007669"/>
    <property type="project" value="InterPro"/>
</dbReference>
<dbReference type="EMBL" id="AHHH01000039">
    <property type="protein sequence ID" value="ESU43735.1"/>
    <property type="molecule type" value="Genomic_DNA"/>
</dbReference>
<comment type="caution">
    <text evidence="6">The sequence shown here is derived from an EMBL/GenBank/DDBJ whole genome shotgun (WGS) entry which is preliminary data.</text>
</comment>
<evidence type="ECO:0000259" key="5">
    <source>
        <dbReference type="Pfam" id="PF01974"/>
    </source>
</evidence>
<dbReference type="InterPro" id="IPR006677">
    <property type="entry name" value="tRNA_intron_Endonuc_cat-like"/>
</dbReference>
<gene>
    <name evidence="6" type="ORF">GSB_154049</name>
</gene>
<evidence type="ECO:0000313" key="7">
    <source>
        <dbReference type="Proteomes" id="UP000018040"/>
    </source>
</evidence>
<dbReference type="GO" id="GO:0005634">
    <property type="term" value="C:nucleus"/>
    <property type="evidence" value="ECO:0007669"/>
    <property type="project" value="UniProtKB-ARBA"/>
</dbReference>
<evidence type="ECO:0000256" key="2">
    <source>
        <dbReference type="ARBA" id="ARBA00012573"/>
    </source>
</evidence>
<dbReference type="GO" id="GO:0003676">
    <property type="term" value="F:nucleic acid binding"/>
    <property type="evidence" value="ECO:0007669"/>
    <property type="project" value="InterPro"/>
</dbReference>
<accession>V6U3A9</accession>
<feature type="region of interest" description="Disordered" evidence="4">
    <location>
        <begin position="527"/>
        <end position="586"/>
    </location>
</feature>
<dbReference type="CDD" id="cd22363">
    <property type="entry name" value="tRNA-intron_lyase_C"/>
    <property type="match status" value="1"/>
</dbReference>
<dbReference type="GO" id="GO:0000213">
    <property type="term" value="F:tRNA-intron lyase activity"/>
    <property type="evidence" value="ECO:0007669"/>
    <property type="project" value="UniProtKB-EC"/>
</dbReference>
<comment type="similarity">
    <text evidence="1">Belongs to the tRNA-intron endonuclease family.</text>
</comment>
<dbReference type="InterPro" id="IPR011856">
    <property type="entry name" value="tRNA_endonuc-like_dom_sf"/>
</dbReference>
<dbReference type="OrthoDB" id="10252861at2759"/>
<dbReference type="VEuPathDB" id="GiardiaDB:GL50581_1850"/>
<dbReference type="Pfam" id="PF01974">
    <property type="entry name" value="tRNA_int_endo"/>
    <property type="match status" value="1"/>
</dbReference>
<dbReference type="VEuPathDB" id="GiardiaDB:QR46_2991"/>
<comment type="catalytic activity">
    <reaction evidence="3">
        <text>pretRNA = a 3'-half-tRNA molecule with a 5'-OH end + a 5'-half-tRNA molecule with a 2',3'-cyclic phosphate end + an intron with a 2',3'-cyclic phosphate and a 5'-hydroxyl terminus.</text>
        <dbReference type="EC" id="4.6.1.16"/>
    </reaction>
</comment>
<sequence>MTTSHNLWFTSNLALHSNQQPYKVSEGIYRVDSEYIRMHEVRDPTHTSDLIQKAIYREPSAKPLIMHATYQVLVYSGYMVMDGSGYCCDYVVYQPNQDHSLTCIHVLPSSVISVHSLVQYVRRAQSVRKVTCLAFCSLKSTANGSSSAPAFFPGLHMRTDIPINSIKHAETANTFEISTDCGSFLLRLLFIEHISRRAHKAEATTDAVIRVDSGKIILRSNPTNNSTYYESPDGVVSFGSQCATVLPMHYIDPASIGEDVAYHISLHEYYRVIREINRSTHTFPRCLHTITCAEPNSFYRWLEQRELARLTPKCHSELLREVTVEDALEAYDHGLGYNPQPNCLPSNLIEQFKGYIFYKYLCSGSVWSYPSAIKIEWATRDMNSGSTCSNIVLTTTSAGTLRELARAMVVSEVLSLGVPRIEVAGYVTTQESICVHCCAPCCNLLFTTNPSRLFDGQSSPPALYKDLCPLSKHILTHFPGFPLWRPFCCIYCIGSLLEATRGSTNRSTGHSLIDESDMVSITKPTLGDTVQEDVDTNQNTTDAQDKTAIADEENSSPSSSTEPMETRRKRGPKSLVYRGDSSKNEANLPMIPEASVYLESLGDTARARSGQLVDVDFVRFYFTTMAEYALHLQLHGIITHKGHFSRLSEEELLTNWRSGASLSQHHIPYICPVCHFNSIDYDSVLEHLLLHPTCSVLSNSPETILSQLAIKNYKTHKKKLFISRRMEKNTDP</sequence>